<feature type="transmembrane region" description="Helical" evidence="4">
    <location>
        <begin position="6"/>
        <end position="26"/>
    </location>
</feature>
<comment type="caution">
    <text evidence="6">The sequence shown here is derived from an EMBL/GenBank/DDBJ whole genome shotgun (WGS) entry which is preliminary data.</text>
</comment>
<comment type="subcellular location">
    <subcellularLocation>
        <location evidence="1">Membrane</location>
    </subcellularLocation>
</comment>
<dbReference type="Pfam" id="PF00015">
    <property type="entry name" value="MCPsignal"/>
    <property type="match status" value="1"/>
</dbReference>
<dbReference type="PANTHER" id="PTHR32089">
    <property type="entry name" value="METHYL-ACCEPTING CHEMOTAXIS PROTEIN MCPB"/>
    <property type="match status" value="1"/>
</dbReference>
<proteinExistence type="predicted"/>
<reference evidence="6 7" key="1">
    <citation type="submission" date="2006-02" db="EMBL/GenBank/DDBJ databases">
        <authorList>
            <person name="Pinhassi J."/>
            <person name="Pedros-Alio C."/>
            <person name="Ferriera S."/>
            <person name="Johnson J."/>
            <person name="Kravitz S."/>
            <person name="Halpern A."/>
            <person name="Remington K."/>
            <person name="Beeson K."/>
            <person name="Tran B."/>
            <person name="Rogers Y.-H."/>
            <person name="Friedman R."/>
            <person name="Venter J.C."/>
        </authorList>
    </citation>
    <scope>NUCLEOTIDE SEQUENCE [LARGE SCALE GENOMIC DNA]</scope>
    <source>
        <strain evidence="6 7">MED297</strain>
    </source>
</reference>
<keyword evidence="4" id="KW-0812">Transmembrane</keyword>
<dbReference type="SMART" id="SM00283">
    <property type="entry name" value="MA"/>
    <property type="match status" value="1"/>
</dbReference>
<dbReference type="GO" id="GO:0016020">
    <property type="term" value="C:membrane"/>
    <property type="evidence" value="ECO:0007669"/>
    <property type="project" value="UniProtKB-SubCell"/>
</dbReference>
<dbReference type="AlphaFoldDB" id="A4BJF9"/>
<organism evidence="6 7">
    <name type="scientific">Reinekea blandensis MED297</name>
    <dbReference type="NCBI Taxonomy" id="314283"/>
    <lineage>
        <taxon>Bacteria</taxon>
        <taxon>Pseudomonadati</taxon>
        <taxon>Pseudomonadota</taxon>
        <taxon>Gammaproteobacteria</taxon>
        <taxon>Oceanospirillales</taxon>
        <taxon>Saccharospirillaceae</taxon>
        <taxon>Reinekea</taxon>
    </lineage>
</organism>
<dbReference type="GO" id="GO:0007165">
    <property type="term" value="P:signal transduction"/>
    <property type="evidence" value="ECO:0007669"/>
    <property type="project" value="UniProtKB-KW"/>
</dbReference>
<dbReference type="Proteomes" id="UP000005953">
    <property type="component" value="Unassembled WGS sequence"/>
</dbReference>
<feature type="domain" description="Methyl-accepting transducer" evidence="5">
    <location>
        <begin position="145"/>
        <end position="298"/>
    </location>
</feature>
<dbReference type="SUPFAM" id="SSF58104">
    <property type="entry name" value="Methyl-accepting chemotaxis protein (MCP) signaling domain"/>
    <property type="match status" value="1"/>
</dbReference>
<name>A4BJF9_9GAMM</name>
<evidence type="ECO:0000259" key="5">
    <source>
        <dbReference type="PROSITE" id="PS50111"/>
    </source>
</evidence>
<dbReference type="PROSITE" id="PS50111">
    <property type="entry name" value="CHEMOTAXIS_TRANSDUC_2"/>
    <property type="match status" value="1"/>
</dbReference>
<dbReference type="GO" id="GO:0006935">
    <property type="term" value="P:chemotaxis"/>
    <property type="evidence" value="ECO:0007669"/>
    <property type="project" value="UniProtKB-ARBA"/>
</dbReference>
<dbReference type="PANTHER" id="PTHR32089:SF41">
    <property type="entry name" value="METHYL-ACCEPTING CHEMOTAXIS PROTEIN"/>
    <property type="match status" value="1"/>
</dbReference>
<keyword evidence="7" id="KW-1185">Reference proteome</keyword>
<accession>A4BJF9</accession>
<dbReference type="STRING" id="314283.MED297_01990"/>
<keyword evidence="4" id="KW-0472">Membrane</keyword>
<dbReference type="Gene3D" id="1.10.287.950">
    <property type="entry name" value="Methyl-accepting chemotaxis protein"/>
    <property type="match status" value="1"/>
</dbReference>
<dbReference type="EMBL" id="AAOE01000033">
    <property type="protein sequence ID" value="EAR07731.1"/>
    <property type="molecule type" value="Genomic_DNA"/>
</dbReference>
<gene>
    <name evidence="6" type="ORF">MED297_01990</name>
</gene>
<evidence type="ECO:0000256" key="1">
    <source>
        <dbReference type="ARBA" id="ARBA00004370"/>
    </source>
</evidence>
<keyword evidence="4" id="KW-1133">Transmembrane helix</keyword>
<protein>
    <submittedName>
        <fullName evidence="6">Methyl-accepting chemotaxis protein</fullName>
    </submittedName>
</protein>
<sequence>MLSPWLPVVILPLLTGLGVGTSLYYLKAKSSQSSELIIDSEGINSLDSLEPALERMNEELMEHQSVLNELNQSQELEIDRLVSSFQTIHRLLDEQKGLIYRILEFQVDIGEGRTDSLHTSMQTFAFRTSQTMDKFVTATIKNSTEMMELVEVVSSMESKMPTIEKALEDIDQISDQTNLLALNAAIEAARAGEHGRGFSVVADEVRALSKRAAEFSGLIHKEINSIRSDVSQLRSRIGNAASSDMNFILNAKADVEKAINALMEKANNDEKATEDIQRVAEGLTDASNEAVQGLQFGDISRQTLEYQSERLTLLMNVLPELKPGLDEQTLSEWIQELDDYRHSPVKGQSDSGGDVDLF</sequence>
<evidence type="ECO:0000256" key="2">
    <source>
        <dbReference type="ARBA" id="ARBA00023224"/>
    </source>
</evidence>
<dbReference type="HOGENOM" id="CLU_043262_1_0_6"/>
<evidence type="ECO:0000256" key="3">
    <source>
        <dbReference type="PROSITE-ProRule" id="PRU00284"/>
    </source>
</evidence>
<dbReference type="InterPro" id="IPR004089">
    <property type="entry name" value="MCPsignal_dom"/>
</dbReference>
<keyword evidence="2 3" id="KW-0807">Transducer</keyword>
<evidence type="ECO:0000256" key="4">
    <source>
        <dbReference type="SAM" id="Phobius"/>
    </source>
</evidence>
<evidence type="ECO:0000313" key="6">
    <source>
        <dbReference type="EMBL" id="EAR07731.1"/>
    </source>
</evidence>
<evidence type="ECO:0000313" key="7">
    <source>
        <dbReference type="Proteomes" id="UP000005953"/>
    </source>
</evidence>